<feature type="region of interest" description="Disordered" evidence="4">
    <location>
        <begin position="1"/>
        <end position="108"/>
    </location>
</feature>
<sequence>MSDFDSADGAPAPKGHRTQKRQRVYDDSEASTPRDSSPDELAEDRPYRSSKLNTRQDSGVRRRSRTSDASADELDHTYNRSRSRSTSPGTPRSPHFATDAPSPPTYKPLRLNYKQKYILRGHRKGVAQVRFSPDGRWLASCSADGTIKIWDASNGKHMRTLEGHLAGVSTIAWSPDSNTIASGSDDKAIRLWHRATGKPYPAPLLGHHNYVYSLGFSPKGNMLASGSYDEAVFLWDLRARRQMRSLPAHSDPVGGVDFIRDGTLVCSCSTDGLIRVWDTATGQCLRTLVHEDNPPVTTVRFSPNGRYILAFTLDSCIRLWDYVSGHCKKTYQGHVNTKYSLGGAFGVGGTDGFIVSGSEDGDILFWDVQNKKVVQRVSGHEGVVCWVDTCPGRSGTIASGGLDGTVRIWVDVENDLGVDNLNLDDGADYARRDSTDGMAEVKVENREDGYNDTPRDDISVDGGEQRTEQTLPDEMEED</sequence>
<evidence type="ECO:0000313" key="6">
    <source>
        <dbReference type="EMBL" id="TVY57615.1"/>
    </source>
</evidence>
<feature type="compositionally biased region" description="Basic and acidic residues" evidence="4">
    <location>
        <begin position="430"/>
        <end position="467"/>
    </location>
</feature>
<evidence type="ECO:0000259" key="5">
    <source>
        <dbReference type="Pfam" id="PF25175"/>
    </source>
</evidence>
<dbReference type="InterPro" id="IPR059122">
    <property type="entry name" value="Beta-prop_WDR5-like"/>
</dbReference>
<dbReference type="PROSITE" id="PS50294">
    <property type="entry name" value="WD_REPEATS_REGION"/>
    <property type="match status" value="5"/>
</dbReference>
<evidence type="ECO:0000256" key="2">
    <source>
        <dbReference type="ARBA" id="ARBA00022737"/>
    </source>
</evidence>
<gene>
    <name evidence="6" type="primary">Wdr5</name>
    <name evidence="6" type="ORF">LSUE1_G009232</name>
</gene>
<accession>A0A8T9BRW9</accession>
<feature type="domain" description="WDR5-like beta-propeller" evidence="5">
    <location>
        <begin position="119"/>
        <end position="409"/>
    </location>
</feature>
<feature type="repeat" description="WD" evidence="3">
    <location>
        <begin position="377"/>
        <end position="409"/>
    </location>
</feature>
<dbReference type="OrthoDB" id="674604at2759"/>
<feature type="repeat" description="WD" evidence="3">
    <location>
        <begin position="119"/>
        <end position="160"/>
    </location>
</feature>
<dbReference type="SUPFAM" id="SSF50978">
    <property type="entry name" value="WD40 repeat-like"/>
    <property type="match status" value="1"/>
</dbReference>
<dbReference type="InterPro" id="IPR020472">
    <property type="entry name" value="WD40_PAC1"/>
</dbReference>
<evidence type="ECO:0000313" key="7">
    <source>
        <dbReference type="Proteomes" id="UP000469558"/>
    </source>
</evidence>
<dbReference type="EMBL" id="QGMK01002561">
    <property type="protein sequence ID" value="TVY57615.1"/>
    <property type="molecule type" value="Genomic_DNA"/>
</dbReference>
<keyword evidence="7" id="KW-1185">Reference proteome</keyword>
<dbReference type="PROSITE" id="PS00678">
    <property type="entry name" value="WD_REPEATS_1"/>
    <property type="match status" value="3"/>
</dbReference>
<dbReference type="PANTHER" id="PTHR19848:SF8">
    <property type="entry name" value="F-BOX AND WD REPEAT DOMAIN CONTAINING 7"/>
    <property type="match status" value="1"/>
</dbReference>
<dbReference type="InterPro" id="IPR019775">
    <property type="entry name" value="WD40_repeat_CS"/>
</dbReference>
<evidence type="ECO:0000256" key="3">
    <source>
        <dbReference type="PROSITE-ProRule" id="PRU00221"/>
    </source>
</evidence>
<feature type="repeat" description="WD" evidence="3">
    <location>
        <begin position="161"/>
        <end position="202"/>
    </location>
</feature>
<feature type="repeat" description="WD" evidence="3">
    <location>
        <begin position="246"/>
        <end position="287"/>
    </location>
</feature>
<comment type="caution">
    <text evidence="6">The sequence shown here is derived from an EMBL/GenBank/DDBJ whole genome shotgun (WGS) entry which is preliminary data.</text>
</comment>
<keyword evidence="1 3" id="KW-0853">WD repeat</keyword>
<reference evidence="6 7" key="1">
    <citation type="submission" date="2018-05" db="EMBL/GenBank/DDBJ databases">
        <title>Genome sequencing and assembly of the regulated plant pathogen Lachnellula willkommii and related sister species for the development of diagnostic species identification markers.</title>
        <authorList>
            <person name="Giroux E."/>
            <person name="Bilodeau G."/>
        </authorList>
    </citation>
    <scope>NUCLEOTIDE SEQUENCE [LARGE SCALE GENOMIC DNA]</scope>
    <source>
        <strain evidence="6 7">CBS 268.59</strain>
    </source>
</reference>
<organism evidence="6 7">
    <name type="scientific">Lachnellula suecica</name>
    <dbReference type="NCBI Taxonomy" id="602035"/>
    <lineage>
        <taxon>Eukaryota</taxon>
        <taxon>Fungi</taxon>
        <taxon>Dikarya</taxon>
        <taxon>Ascomycota</taxon>
        <taxon>Pezizomycotina</taxon>
        <taxon>Leotiomycetes</taxon>
        <taxon>Helotiales</taxon>
        <taxon>Lachnaceae</taxon>
        <taxon>Lachnellula</taxon>
    </lineage>
</organism>
<feature type="repeat" description="WD" evidence="3">
    <location>
        <begin position="289"/>
        <end position="330"/>
    </location>
</feature>
<dbReference type="FunFam" id="2.130.10.10:FF:000510">
    <property type="entry name" value="WD repeat protein"/>
    <property type="match status" value="1"/>
</dbReference>
<proteinExistence type="predicted"/>
<keyword evidence="2" id="KW-0677">Repeat</keyword>
<evidence type="ECO:0000256" key="4">
    <source>
        <dbReference type="SAM" id="MobiDB-lite"/>
    </source>
</evidence>
<dbReference type="SMART" id="SM00320">
    <property type="entry name" value="WD40"/>
    <property type="match status" value="7"/>
</dbReference>
<dbReference type="PANTHER" id="PTHR19848">
    <property type="entry name" value="WD40 REPEAT PROTEIN"/>
    <property type="match status" value="1"/>
</dbReference>
<feature type="region of interest" description="Disordered" evidence="4">
    <location>
        <begin position="430"/>
        <end position="478"/>
    </location>
</feature>
<feature type="compositionally biased region" description="Low complexity" evidence="4">
    <location>
        <begin position="84"/>
        <end position="94"/>
    </location>
</feature>
<dbReference type="Proteomes" id="UP000469558">
    <property type="component" value="Unassembled WGS sequence"/>
</dbReference>
<dbReference type="Pfam" id="PF25175">
    <property type="entry name" value="Beta-prop_WDR5"/>
    <property type="match status" value="1"/>
</dbReference>
<feature type="repeat" description="WD" evidence="3">
    <location>
        <begin position="204"/>
        <end position="245"/>
    </location>
</feature>
<dbReference type="PRINTS" id="PR00320">
    <property type="entry name" value="GPROTEINBRPT"/>
</dbReference>
<feature type="repeat" description="WD" evidence="3">
    <location>
        <begin position="353"/>
        <end position="376"/>
    </location>
</feature>
<dbReference type="CDD" id="cd00200">
    <property type="entry name" value="WD40"/>
    <property type="match status" value="1"/>
</dbReference>
<evidence type="ECO:0000256" key="1">
    <source>
        <dbReference type="ARBA" id="ARBA00022574"/>
    </source>
</evidence>
<name>A0A8T9BRW9_9HELO</name>
<dbReference type="Gene3D" id="2.130.10.10">
    <property type="entry name" value="YVTN repeat-like/Quinoprotein amine dehydrogenase"/>
    <property type="match status" value="1"/>
</dbReference>
<dbReference type="AlphaFoldDB" id="A0A8T9BRW9"/>
<dbReference type="InterPro" id="IPR036322">
    <property type="entry name" value="WD40_repeat_dom_sf"/>
</dbReference>
<dbReference type="InterPro" id="IPR001680">
    <property type="entry name" value="WD40_rpt"/>
</dbReference>
<dbReference type="InterPro" id="IPR015943">
    <property type="entry name" value="WD40/YVTN_repeat-like_dom_sf"/>
</dbReference>
<protein>
    <submittedName>
        <fullName evidence="6">WD repeat-containing protein</fullName>
    </submittedName>
</protein>
<dbReference type="PROSITE" id="PS50082">
    <property type="entry name" value="WD_REPEATS_2"/>
    <property type="match status" value="7"/>
</dbReference>